<evidence type="ECO:0000256" key="4">
    <source>
        <dbReference type="ARBA" id="ARBA00005975"/>
    </source>
</evidence>
<evidence type="ECO:0000256" key="1">
    <source>
        <dbReference type="ARBA" id="ARBA00004125"/>
    </source>
</evidence>
<sequence length="293" mass="32373">MTDLAKGDFLGRFFRSSPDTRTLIMEKEPNLPPYPGPPVDQTNMPNMPNQVQPVAYQPQPVYPPQPTQSFPMTSATVAPAAHSASAPVTVTQVVMVSPGLADVPGQMKCPHCQQQIVTETRYVNGLLSWAICGVLGLLMIWPCCLIPFFVDSCKDLLSSEEHQHFHSFPQTAETHRLLIMEKGLSPPPYPGQPMVHTNISYQAPQVAYQTQPVVFVPPRLTDFPGRITCPHCLLEDVTETTYATGLMVWAICGGLGILGIWPCCLIPFCVDGCKDVEHRCPSCKTLIYVHKRM</sequence>
<evidence type="ECO:0000313" key="11">
    <source>
        <dbReference type="Proteomes" id="UP000579812"/>
    </source>
</evidence>
<keyword evidence="6" id="KW-0862">Zinc</keyword>
<evidence type="ECO:0000256" key="2">
    <source>
        <dbReference type="ARBA" id="ARBA00004414"/>
    </source>
</evidence>
<dbReference type="GO" id="GO:0098574">
    <property type="term" value="C:cytoplasmic side of lysosomal membrane"/>
    <property type="evidence" value="ECO:0007669"/>
    <property type="project" value="TreeGrafter"/>
</dbReference>
<dbReference type="InterPro" id="IPR037519">
    <property type="entry name" value="LITAF_fam"/>
</dbReference>
<evidence type="ECO:0000313" key="10">
    <source>
        <dbReference type="EMBL" id="KAF4118265.1"/>
    </source>
</evidence>
<dbReference type="EMBL" id="JAAMOB010000001">
    <property type="protein sequence ID" value="KAF4118265.1"/>
    <property type="molecule type" value="Genomic_DNA"/>
</dbReference>
<keyword evidence="5" id="KW-0479">Metal-binding</keyword>
<dbReference type="Pfam" id="PF10601">
    <property type="entry name" value="zf-LITAF-like"/>
    <property type="match status" value="2"/>
</dbReference>
<dbReference type="InterPro" id="IPR006629">
    <property type="entry name" value="LITAF"/>
</dbReference>
<dbReference type="SMART" id="SM00714">
    <property type="entry name" value="LITAF"/>
    <property type="match status" value="2"/>
</dbReference>
<dbReference type="PROSITE" id="PS51837">
    <property type="entry name" value="LITAF"/>
    <property type="match status" value="2"/>
</dbReference>
<accession>A0A7J6DH19</accession>
<dbReference type="AlphaFoldDB" id="A0A7J6DH19"/>
<evidence type="ECO:0000256" key="7">
    <source>
        <dbReference type="ARBA" id="ARBA00023136"/>
    </source>
</evidence>
<organism evidence="10 11">
    <name type="scientific">Onychostoma macrolepis</name>
    <dbReference type="NCBI Taxonomy" id="369639"/>
    <lineage>
        <taxon>Eukaryota</taxon>
        <taxon>Metazoa</taxon>
        <taxon>Chordata</taxon>
        <taxon>Craniata</taxon>
        <taxon>Vertebrata</taxon>
        <taxon>Euteleostomi</taxon>
        <taxon>Actinopterygii</taxon>
        <taxon>Neopterygii</taxon>
        <taxon>Teleostei</taxon>
        <taxon>Ostariophysi</taxon>
        <taxon>Cypriniformes</taxon>
        <taxon>Cyprinidae</taxon>
        <taxon>Acrossocheilinae</taxon>
        <taxon>Onychostoma</taxon>
    </lineage>
</organism>
<dbReference type="PANTHER" id="PTHR23292:SF48">
    <property type="entry name" value="LIPOPOLYSACCHARIDE-INDUCED TUMOR NECROSIS FACTOR-ALPHA FACTOR HOMOLOG-RELATED"/>
    <property type="match status" value="1"/>
</dbReference>
<feature type="transmembrane region" description="Helical" evidence="8">
    <location>
        <begin position="246"/>
        <end position="270"/>
    </location>
</feature>
<dbReference type="GO" id="GO:0005634">
    <property type="term" value="C:nucleus"/>
    <property type="evidence" value="ECO:0007669"/>
    <property type="project" value="TreeGrafter"/>
</dbReference>
<dbReference type="GO" id="GO:0098560">
    <property type="term" value="C:cytoplasmic side of late endosome membrane"/>
    <property type="evidence" value="ECO:0007669"/>
    <property type="project" value="TreeGrafter"/>
</dbReference>
<evidence type="ECO:0000256" key="8">
    <source>
        <dbReference type="SAM" id="Phobius"/>
    </source>
</evidence>
<comment type="subcellular location">
    <subcellularLocation>
        <location evidence="1">Endosome membrane</location>
        <topology evidence="1">Peripheral membrane protein</topology>
        <orientation evidence="1">Cytoplasmic side</orientation>
    </subcellularLocation>
    <subcellularLocation>
        <location evidence="2">Late endosome membrane</location>
    </subcellularLocation>
    <subcellularLocation>
        <location evidence="3">Lysosome membrane</location>
        <topology evidence="3">Peripheral membrane protein</topology>
        <orientation evidence="3">Cytoplasmic side</orientation>
    </subcellularLocation>
</comment>
<comment type="caution">
    <text evidence="10">The sequence shown here is derived from an EMBL/GenBank/DDBJ whole genome shotgun (WGS) entry which is preliminary data.</text>
</comment>
<comment type="similarity">
    <text evidence="4">Belongs to the CDIP1/LITAF family.</text>
</comment>
<proteinExistence type="inferred from homology"/>
<evidence type="ECO:0000256" key="6">
    <source>
        <dbReference type="ARBA" id="ARBA00022833"/>
    </source>
</evidence>
<keyword evidence="7 8" id="KW-0472">Membrane</keyword>
<feature type="transmembrane region" description="Helical" evidence="8">
    <location>
        <begin position="126"/>
        <end position="150"/>
    </location>
</feature>
<dbReference type="PANTHER" id="PTHR23292">
    <property type="entry name" value="LIPOPOLYSACCHARIDE-INDUCED TUMOR NECROSIS FACTOR-ALPHA FACTOR"/>
    <property type="match status" value="1"/>
</dbReference>
<keyword evidence="8" id="KW-0812">Transmembrane</keyword>
<reference evidence="10 11" key="1">
    <citation type="submission" date="2020-04" db="EMBL/GenBank/DDBJ databases">
        <title>Chromosome-level genome assembly of a cyprinid fish Onychostoma macrolepis by integration of Nanopore Sequencing, Bionano and Hi-C technology.</title>
        <authorList>
            <person name="Wang D."/>
        </authorList>
    </citation>
    <scope>NUCLEOTIDE SEQUENCE [LARGE SCALE GENOMIC DNA]</scope>
    <source>
        <strain evidence="10">SWU-2019</strain>
        <tissue evidence="10">Muscle</tissue>
    </source>
</reference>
<keyword evidence="8" id="KW-1133">Transmembrane helix</keyword>
<feature type="domain" description="LITAF" evidence="9">
    <location>
        <begin position="91"/>
        <end position="174"/>
    </location>
</feature>
<feature type="domain" description="LITAF" evidence="9">
    <location>
        <begin position="209"/>
        <end position="292"/>
    </location>
</feature>
<name>A0A7J6DH19_9TELE</name>
<dbReference type="GO" id="GO:0008270">
    <property type="term" value="F:zinc ion binding"/>
    <property type="evidence" value="ECO:0007669"/>
    <property type="project" value="TreeGrafter"/>
</dbReference>
<dbReference type="Proteomes" id="UP000579812">
    <property type="component" value="Unassembled WGS sequence"/>
</dbReference>
<keyword evidence="11" id="KW-1185">Reference proteome</keyword>
<evidence type="ECO:0000259" key="9">
    <source>
        <dbReference type="PROSITE" id="PS51837"/>
    </source>
</evidence>
<evidence type="ECO:0000256" key="5">
    <source>
        <dbReference type="ARBA" id="ARBA00022723"/>
    </source>
</evidence>
<evidence type="ECO:0000256" key="3">
    <source>
        <dbReference type="ARBA" id="ARBA00004630"/>
    </source>
</evidence>
<protein>
    <recommendedName>
        <fullName evidence="9">LITAF domain-containing protein</fullName>
    </recommendedName>
</protein>
<gene>
    <name evidence="10" type="ORF">G5714_000316</name>
</gene>